<dbReference type="PANTHER" id="PTHR20863">
    <property type="entry name" value="ACYL CARRIER PROTEIN"/>
    <property type="match status" value="1"/>
</dbReference>
<dbReference type="NCBIfam" id="TIGR00517">
    <property type="entry name" value="acyl_carrier"/>
    <property type="match status" value="1"/>
</dbReference>
<evidence type="ECO:0000259" key="10">
    <source>
        <dbReference type="PROSITE" id="PS50075"/>
    </source>
</evidence>
<dbReference type="GO" id="GO:0005829">
    <property type="term" value="C:cytosol"/>
    <property type="evidence" value="ECO:0007669"/>
    <property type="project" value="TreeGrafter"/>
</dbReference>
<keyword evidence="2 7" id="KW-0444">Lipid biosynthesis</keyword>
<evidence type="ECO:0000256" key="2">
    <source>
        <dbReference type="ARBA" id="ARBA00022516"/>
    </source>
</evidence>
<dbReference type="NCBIfam" id="NF002148">
    <property type="entry name" value="PRK00982.1-2"/>
    <property type="match status" value="1"/>
</dbReference>
<dbReference type="GO" id="GO:0016020">
    <property type="term" value="C:membrane"/>
    <property type="evidence" value="ECO:0007669"/>
    <property type="project" value="GOC"/>
</dbReference>
<keyword evidence="4 7" id="KW-0276">Fatty acid metabolism</keyword>
<dbReference type="Proteomes" id="UP000050430">
    <property type="component" value="Unassembled WGS sequence"/>
</dbReference>
<evidence type="ECO:0000256" key="9">
    <source>
        <dbReference type="RuleBase" id="RU003545"/>
    </source>
</evidence>
<feature type="domain" description="Carrier" evidence="10">
    <location>
        <begin position="2"/>
        <end position="77"/>
    </location>
</feature>
<evidence type="ECO:0000313" key="11">
    <source>
        <dbReference type="EMBL" id="KPL72636.1"/>
    </source>
</evidence>
<comment type="subcellular location">
    <subcellularLocation>
        <location evidence="7">Cytoplasm</location>
    </subcellularLocation>
</comment>
<comment type="pathway">
    <text evidence="7 9">Lipid metabolism; fatty acid biosynthesis.</text>
</comment>
<dbReference type="STRING" id="229920.ADM99_05930"/>
<dbReference type="InterPro" id="IPR036736">
    <property type="entry name" value="ACP-like_sf"/>
</dbReference>
<evidence type="ECO:0000256" key="1">
    <source>
        <dbReference type="ARBA" id="ARBA00022450"/>
    </source>
</evidence>
<evidence type="ECO:0000256" key="6">
    <source>
        <dbReference type="ARBA" id="ARBA00023160"/>
    </source>
</evidence>
<evidence type="ECO:0000256" key="7">
    <source>
        <dbReference type="HAMAP-Rule" id="MF_01217"/>
    </source>
</evidence>
<keyword evidence="6 7" id="KW-0275">Fatty acid biosynthesis</keyword>
<dbReference type="RefSeq" id="WP_062421305.1">
    <property type="nucleotide sequence ID" value="NZ_BBYA01000008.1"/>
</dbReference>
<dbReference type="UniPathway" id="UPA00094"/>
<dbReference type="OrthoDB" id="9804551at2"/>
<name>A0A0P6WTV6_9CHLR</name>
<comment type="PTM">
    <text evidence="9">4'-phosphopantetheine is transferred from CoA to a specific serine of apo-ACP by acpS.</text>
</comment>
<dbReference type="PANTHER" id="PTHR20863:SF76">
    <property type="entry name" value="CARRIER DOMAIN-CONTAINING PROTEIN"/>
    <property type="match status" value="1"/>
</dbReference>
<dbReference type="Gene3D" id="1.10.1200.10">
    <property type="entry name" value="ACP-like"/>
    <property type="match status" value="1"/>
</dbReference>
<organism evidence="11 12">
    <name type="scientific">Leptolinea tardivitalis</name>
    <dbReference type="NCBI Taxonomy" id="229920"/>
    <lineage>
        <taxon>Bacteria</taxon>
        <taxon>Bacillati</taxon>
        <taxon>Chloroflexota</taxon>
        <taxon>Anaerolineae</taxon>
        <taxon>Anaerolineales</taxon>
        <taxon>Anaerolineaceae</taxon>
        <taxon>Leptolinea</taxon>
    </lineage>
</organism>
<dbReference type="InterPro" id="IPR009081">
    <property type="entry name" value="PP-bd_ACP"/>
</dbReference>
<accession>A0A0P6WTV6</accession>
<gene>
    <name evidence="7" type="primary">acpP</name>
    <name evidence="11" type="ORF">ADM99_05930</name>
</gene>
<keyword evidence="7" id="KW-0963">Cytoplasm</keyword>
<feature type="modified residue" description="O-(pantetheine 4'-phosphoryl)serine" evidence="7">
    <location>
        <position position="37"/>
    </location>
</feature>
<keyword evidence="1 7" id="KW-0596">Phosphopantetheine</keyword>
<evidence type="ECO:0000313" key="12">
    <source>
        <dbReference type="Proteomes" id="UP000050430"/>
    </source>
</evidence>
<dbReference type="Pfam" id="PF00550">
    <property type="entry name" value="PP-binding"/>
    <property type="match status" value="1"/>
</dbReference>
<proteinExistence type="inferred from homology"/>
<dbReference type="AlphaFoldDB" id="A0A0P6WTV6"/>
<comment type="similarity">
    <text evidence="7">Belongs to the acyl carrier protein (ACP) family.</text>
</comment>
<reference evidence="11 12" key="1">
    <citation type="submission" date="2015-07" db="EMBL/GenBank/DDBJ databases">
        <title>Genome sequence of Leptolinea tardivitalis DSM 16556.</title>
        <authorList>
            <person name="Hemp J."/>
            <person name="Ward L.M."/>
            <person name="Pace L.A."/>
            <person name="Fischer W.W."/>
        </authorList>
    </citation>
    <scope>NUCLEOTIDE SEQUENCE [LARGE SCALE GENOMIC DNA]</scope>
    <source>
        <strain evidence="11 12">YMTK-2</strain>
    </source>
</reference>
<dbReference type="GO" id="GO:0000035">
    <property type="term" value="F:acyl binding"/>
    <property type="evidence" value="ECO:0007669"/>
    <property type="project" value="TreeGrafter"/>
</dbReference>
<dbReference type="EMBL" id="LGCK01000007">
    <property type="protein sequence ID" value="KPL72636.1"/>
    <property type="molecule type" value="Genomic_DNA"/>
</dbReference>
<dbReference type="SUPFAM" id="SSF47336">
    <property type="entry name" value="ACP-like"/>
    <property type="match status" value="1"/>
</dbReference>
<dbReference type="GO" id="GO:0000036">
    <property type="term" value="F:acyl carrier activity"/>
    <property type="evidence" value="ECO:0007669"/>
    <property type="project" value="UniProtKB-UniRule"/>
</dbReference>
<keyword evidence="3 7" id="KW-0597">Phosphoprotein</keyword>
<evidence type="ECO:0000256" key="5">
    <source>
        <dbReference type="ARBA" id="ARBA00023098"/>
    </source>
</evidence>
<comment type="function">
    <text evidence="7 9">Carrier of the growing fatty acid chain in fatty acid biosynthesis.</text>
</comment>
<evidence type="ECO:0000256" key="3">
    <source>
        <dbReference type="ARBA" id="ARBA00022553"/>
    </source>
</evidence>
<keyword evidence="5 7" id="KW-0443">Lipid metabolism</keyword>
<dbReference type="GO" id="GO:0009245">
    <property type="term" value="P:lipid A biosynthetic process"/>
    <property type="evidence" value="ECO:0007669"/>
    <property type="project" value="TreeGrafter"/>
</dbReference>
<evidence type="ECO:0000256" key="4">
    <source>
        <dbReference type="ARBA" id="ARBA00022832"/>
    </source>
</evidence>
<keyword evidence="12" id="KW-1185">Reference proteome</keyword>
<dbReference type="PATRIC" id="fig|229920.5.peg.1159"/>
<dbReference type="InterPro" id="IPR003231">
    <property type="entry name" value="ACP"/>
</dbReference>
<dbReference type="NCBIfam" id="NF002150">
    <property type="entry name" value="PRK00982.1-4"/>
    <property type="match status" value="1"/>
</dbReference>
<dbReference type="PROSITE" id="PS50075">
    <property type="entry name" value="CARRIER"/>
    <property type="match status" value="1"/>
</dbReference>
<sequence>MSDTLEQVSSVIVDVLKIDGKGINMDTRFIEDLKADSMDQFFLIDGFSEKFNVSIADEDARNIKTVGDVVKYIDSQKK</sequence>
<dbReference type="HAMAP" id="MF_01217">
    <property type="entry name" value="Acyl_carrier"/>
    <property type="match status" value="1"/>
</dbReference>
<comment type="caution">
    <text evidence="11">The sequence shown here is derived from an EMBL/GenBank/DDBJ whole genome shotgun (WGS) entry which is preliminary data.</text>
</comment>
<evidence type="ECO:0000256" key="8">
    <source>
        <dbReference type="NCBIfam" id="TIGR00517"/>
    </source>
</evidence>
<protein>
    <recommendedName>
        <fullName evidence="7 8">Acyl carrier protein</fullName>
        <shortName evidence="7">ACP</shortName>
    </recommendedName>
</protein>
<comment type="PTM">
    <text evidence="7">4'-phosphopantetheine is transferred from CoA to a specific serine of apo-ACP by AcpS. This modification is essential for activity because fatty acids are bound in thioester linkage to the sulfhydryl of the prosthetic group.</text>
</comment>